<dbReference type="InterPro" id="IPR019489">
    <property type="entry name" value="Clp_ATPase_C"/>
</dbReference>
<dbReference type="Gene3D" id="1.10.8.60">
    <property type="match status" value="1"/>
</dbReference>
<sequence length="74" mass="8427">MQVLDEEAKRFLAHKGYNPLYGARPLKRILQREIQDPLAEKILLGQIPEGASVHITKEGNELQFSAFQKPQKKA</sequence>
<organism evidence="4 5">
    <name type="scientific">Bartonella bacilliformis INS</name>
    <dbReference type="NCBI Taxonomy" id="1206782"/>
    <lineage>
        <taxon>Bacteria</taxon>
        <taxon>Pseudomonadati</taxon>
        <taxon>Pseudomonadota</taxon>
        <taxon>Alphaproteobacteria</taxon>
        <taxon>Hyphomicrobiales</taxon>
        <taxon>Bartonellaceae</taxon>
        <taxon>Bartonella</taxon>
    </lineage>
</organism>
<evidence type="ECO:0000256" key="1">
    <source>
        <dbReference type="ARBA" id="ARBA00022741"/>
    </source>
</evidence>
<feature type="domain" description="Clp ATPase C-terminal" evidence="3">
    <location>
        <begin position="3"/>
        <end position="64"/>
    </location>
</feature>
<dbReference type="EMBL" id="AMQK01000003">
    <property type="protein sequence ID" value="EKS46102.1"/>
    <property type="molecule type" value="Genomic_DNA"/>
</dbReference>
<dbReference type="SMART" id="SM01086">
    <property type="entry name" value="ClpB_D2-small"/>
    <property type="match status" value="1"/>
</dbReference>
<evidence type="ECO:0000256" key="2">
    <source>
        <dbReference type="ARBA" id="ARBA00022840"/>
    </source>
</evidence>
<evidence type="ECO:0000313" key="4">
    <source>
        <dbReference type="EMBL" id="EKS46102.1"/>
    </source>
</evidence>
<reference evidence="4 5" key="1">
    <citation type="journal article" date="2013" name="Genome Announc.">
        <title>Whole Genome Sequencing and Comparative Analysis of Bartonella bacilliformis Strain INS, the Causative Agent of Carrion's Disease.</title>
        <authorList>
            <person name="Tarazona D."/>
            <person name="Padilla C."/>
            <person name="Caceres O."/>
            <person name="Montenegro J.D."/>
            <person name="Bailon H."/>
            <person name="Ventura G."/>
            <person name="Mendoza G."/>
            <person name="Anaya E."/>
            <person name="Guio H."/>
        </authorList>
    </citation>
    <scope>NUCLEOTIDE SEQUENCE [LARGE SCALE GENOMIC DNA]</scope>
    <source>
        <strain evidence="4 5">INS</strain>
    </source>
</reference>
<keyword evidence="5" id="KW-1185">Reference proteome</keyword>
<name>A0ABN0IHW8_BARBA</name>
<protein>
    <submittedName>
        <fullName evidence="4">Chaperone ClpB</fullName>
    </submittedName>
</protein>
<proteinExistence type="predicted"/>
<evidence type="ECO:0000313" key="5">
    <source>
        <dbReference type="Proteomes" id="UP000009359"/>
    </source>
</evidence>
<keyword evidence="1" id="KW-0547">Nucleotide-binding</keyword>
<evidence type="ECO:0000259" key="3">
    <source>
        <dbReference type="SMART" id="SM01086"/>
    </source>
</evidence>
<accession>A0ABN0IHW8</accession>
<dbReference type="Proteomes" id="UP000009359">
    <property type="component" value="Unassembled WGS sequence"/>
</dbReference>
<dbReference type="Pfam" id="PF10431">
    <property type="entry name" value="ClpB_D2-small"/>
    <property type="match status" value="1"/>
</dbReference>
<gene>
    <name evidence="4" type="ORF">BbINS_01030</name>
</gene>
<comment type="caution">
    <text evidence="4">The sequence shown here is derived from an EMBL/GenBank/DDBJ whole genome shotgun (WGS) entry which is preliminary data.</text>
</comment>
<keyword evidence="2" id="KW-0067">ATP-binding</keyword>